<dbReference type="AlphaFoldDB" id="A0A2I0J6T5"/>
<feature type="region of interest" description="Disordered" evidence="1">
    <location>
        <begin position="1"/>
        <end position="30"/>
    </location>
</feature>
<evidence type="ECO:0000256" key="1">
    <source>
        <dbReference type="SAM" id="MobiDB-lite"/>
    </source>
</evidence>
<evidence type="ECO:0000313" key="2">
    <source>
        <dbReference type="EMBL" id="PKI51961.1"/>
    </source>
</evidence>
<evidence type="ECO:0000313" key="3">
    <source>
        <dbReference type="Proteomes" id="UP000233551"/>
    </source>
</evidence>
<name>A0A2I0J6T5_PUNGR</name>
<sequence length="148" mass="16374">MPRKSNEEHAQKRQKENRKTPDKTTEKGREIRVSNRTFFDIVTSLNGAESPHCHCQGREAKGANKWEFRFLFASDDQLRPPSLSDPATAVSSPSVAHTARGDPPVVNGAVLVKAKCLFVKIGAHVLGLAMKTDYRSDLKFGLGQELKS</sequence>
<comment type="caution">
    <text evidence="2">The sequence shown here is derived from an EMBL/GenBank/DDBJ whole genome shotgun (WGS) entry which is preliminary data.</text>
</comment>
<proteinExistence type="predicted"/>
<gene>
    <name evidence="2" type="ORF">CRG98_027613</name>
</gene>
<dbReference type="Proteomes" id="UP000233551">
    <property type="component" value="Unassembled WGS sequence"/>
</dbReference>
<reference evidence="2 3" key="1">
    <citation type="submission" date="2017-11" db="EMBL/GenBank/DDBJ databases">
        <title>De-novo sequencing of pomegranate (Punica granatum L.) genome.</title>
        <authorList>
            <person name="Akparov Z."/>
            <person name="Amiraslanov A."/>
            <person name="Hajiyeva S."/>
            <person name="Abbasov M."/>
            <person name="Kaur K."/>
            <person name="Hamwieh A."/>
            <person name="Solovyev V."/>
            <person name="Salamov A."/>
            <person name="Braich B."/>
            <person name="Kosarev P."/>
            <person name="Mahmoud A."/>
            <person name="Hajiyev E."/>
            <person name="Babayeva S."/>
            <person name="Izzatullayeva V."/>
            <person name="Mammadov A."/>
            <person name="Mammadov A."/>
            <person name="Sharifova S."/>
            <person name="Ojaghi J."/>
            <person name="Eynullazada K."/>
            <person name="Bayramov B."/>
            <person name="Abdulazimova A."/>
            <person name="Shahmuradov I."/>
        </authorList>
    </citation>
    <scope>NUCLEOTIDE SEQUENCE [LARGE SCALE GENOMIC DNA]</scope>
    <source>
        <strain evidence="3">cv. AG2017</strain>
        <tissue evidence="2">Leaf</tissue>
    </source>
</reference>
<organism evidence="2 3">
    <name type="scientific">Punica granatum</name>
    <name type="common">Pomegranate</name>
    <dbReference type="NCBI Taxonomy" id="22663"/>
    <lineage>
        <taxon>Eukaryota</taxon>
        <taxon>Viridiplantae</taxon>
        <taxon>Streptophyta</taxon>
        <taxon>Embryophyta</taxon>
        <taxon>Tracheophyta</taxon>
        <taxon>Spermatophyta</taxon>
        <taxon>Magnoliopsida</taxon>
        <taxon>eudicotyledons</taxon>
        <taxon>Gunneridae</taxon>
        <taxon>Pentapetalae</taxon>
        <taxon>rosids</taxon>
        <taxon>malvids</taxon>
        <taxon>Myrtales</taxon>
        <taxon>Lythraceae</taxon>
        <taxon>Punica</taxon>
    </lineage>
</organism>
<dbReference type="EMBL" id="PGOL01001981">
    <property type="protein sequence ID" value="PKI51961.1"/>
    <property type="molecule type" value="Genomic_DNA"/>
</dbReference>
<keyword evidence="3" id="KW-1185">Reference proteome</keyword>
<protein>
    <submittedName>
        <fullName evidence="2">Uncharacterized protein</fullName>
    </submittedName>
</protein>
<accession>A0A2I0J6T5</accession>